<sequence length="183" mass="22000">MKLIRNMKRERKKNRLQNYDYSRPGWYFVTICTKNRVEYFGKIQDNEMHFNTCGKIAQKCWFDLPNHYRNIHLDKWVIMPNHMHGIVVIDDFSDDVVGAGLKPSPTAPIHKQHSLSEIMRGFKTFSSRKINEFYPKLGFCWQRSFYDHIIRNDHSLESIRAYIKNNPLKWELDKNKKTDVRPH</sequence>
<dbReference type="SMART" id="SM01321">
    <property type="entry name" value="Y1_Tnp"/>
    <property type="match status" value="1"/>
</dbReference>
<dbReference type="GO" id="GO:0004803">
    <property type="term" value="F:transposase activity"/>
    <property type="evidence" value="ECO:0007669"/>
    <property type="project" value="InterPro"/>
</dbReference>
<dbReference type="InterPro" id="IPR002686">
    <property type="entry name" value="Transposase_17"/>
</dbReference>
<comment type="caution">
    <text evidence="2">The sequence shown here is derived from an EMBL/GenBank/DDBJ whole genome shotgun (WGS) entry which is preliminary data.</text>
</comment>
<dbReference type="GO" id="GO:0006313">
    <property type="term" value="P:DNA transposition"/>
    <property type="evidence" value="ECO:0007669"/>
    <property type="project" value="InterPro"/>
</dbReference>
<protein>
    <recommendedName>
        <fullName evidence="1">Transposase IS200-like domain-containing protein</fullName>
    </recommendedName>
</protein>
<dbReference type="Proteomes" id="UP000177614">
    <property type="component" value="Unassembled WGS sequence"/>
</dbReference>
<dbReference type="SUPFAM" id="SSF143422">
    <property type="entry name" value="Transposase IS200-like"/>
    <property type="match status" value="1"/>
</dbReference>
<evidence type="ECO:0000259" key="1">
    <source>
        <dbReference type="SMART" id="SM01321"/>
    </source>
</evidence>
<organism evidence="2 3">
    <name type="scientific">Candidatus Abawacabacteria bacterium RBG_16_42_10</name>
    <dbReference type="NCBI Taxonomy" id="1817814"/>
    <lineage>
        <taxon>Bacteria</taxon>
        <taxon>Candidatus Abawacaibacteriota</taxon>
    </lineage>
</organism>
<gene>
    <name evidence="2" type="ORF">A2V81_00605</name>
</gene>
<evidence type="ECO:0000313" key="3">
    <source>
        <dbReference type="Proteomes" id="UP000177614"/>
    </source>
</evidence>
<dbReference type="PANTHER" id="PTHR36966">
    <property type="entry name" value="REP-ASSOCIATED TYROSINE TRANSPOSASE"/>
    <property type="match status" value="1"/>
</dbReference>
<name>A0A1F4XKV3_9BACT</name>
<dbReference type="Gene3D" id="3.30.70.1290">
    <property type="entry name" value="Transposase IS200-like"/>
    <property type="match status" value="1"/>
</dbReference>
<dbReference type="InterPro" id="IPR052715">
    <property type="entry name" value="RAYT_transposase"/>
</dbReference>
<dbReference type="Pfam" id="PF01797">
    <property type="entry name" value="Y1_Tnp"/>
    <property type="match status" value="1"/>
</dbReference>
<reference evidence="2 3" key="1">
    <citation type="journal article" date="2016" name="Nat. Commun.">
        <title>Thousands of microbial genomes shed light on interconnected biogeochemical processes in an aquifer system.</title>
        <authorList>
            <person name="Anantharaman K."/>
            <person name="Brown C.T."/>
            <person name="Hug L.A."/>
            <person name="Sharon I."/>
            <person name="Castelle C.J."/>
            <person name="Probst A.J."/>
            <person name="Thomas B.C."/>
            <person name="Singh A."/>
            <person name="Wilkins M.J."/>
            <person name="Karaoz U."/>
            <person name="Brodie E.L."/>
            <person name="Williams K.H."/>
            <person name="Hubbard S.S."/>
            <person name="Banfield J.F."/>
        </authorList>
    </citation>
    <scope>NUCLEOTIDE SEQUENCE [LARGE SCALE GENOMIC DNA]</scope>
</reference>
<dbReference type="GO" id="GO:0043565">
    <property type="term" value="F:sequence-specific DNA binding"/>
    <property type="evidence" value="ECO:0007669"/>
    <property type="project" value="TreeGrafter"/>
</dbReference>
<feature type="domain" description="Transposase IS200-like" evidence="1">
    <location>
        <begin position="23"/>
        <end position="166"/>
    </location>
</feature>
<dbReference type="AlphaFoldDB" id="A0A1F4XKV3"/>
<accession>A0A1F4XKV3</accession>
<evidence type="ECO:0000313" key="2">
    <source>
        <dbReference type="EMBL" id="OGC82224.1"/>
    </source>
</evidence>
<proteinExistence type="predicted"/>
<dbReference type="InterPro" id="IPR036515">
    <property type="entry name" value="Transposase_17_sf"/>
</dbReference>
<dbReference type="PANTHER" id="PTHR36966:SF1">
    <property type="entry name" value="REP-ASSOCIATED TYROSINE TRANSPOSASE"/>
    <property type="match status" value="1"/>
</dbReference>
<dbReference type="EMBL" id="MEWR01000009">
    <property type="protein sequence ID" value="OGC82224.1"/>
    <property type="molecule type" value="Genomic_DNA"/>
</dbReference>